<organism evidence="1 2">
    <name type="scientific">Sinobacterium caligoides</name>
    <dbReference type="NCBI Taxonomy" id="933926"/>
    <lineage>
        <taxon>Bacteria</taxon>
        <taxon>Pseudomonadati</taxon>
        <taxon>Pseudomonadota</taxon>
        <taxon>Gammaproteobacteria</taxon>
        <taxon>Cellvibrionales</taxon>
        <taxon>Spongiibacteraceae</taxon>
        <taxon>Sinobacterium</taxon>
    </lineage>
</organism>
<reference evidence="1 2" key="1">
    <citation type="submission" date="2018-11" db="EMBL/GenBank/DDBJ databases">
        <title>Genomic Encyclopedia of Type Strains, Phase IV (KMG-IV): sequencing the most valuable type-strain genomes for metagenomic binning, comparative biology and taxonomic classification.</title>
        <authorList>
            <person name="Goeker M."/>
        </authorList>
    </citation>
    <scope>NUCLEOTIDE SEQUENCE [LARGE SCALE GENOMIC DNA]</scope>
    <source>
        <strain evidence="1 2">DSM 100316</strain>
    </source>
</reference>
<dbReference type="Proteomes" id="UP000275394">
    <property type="component" value="Unassembled WGS sequence"/>
</dbReference>
<dbReference type="EMBL" id="RKHR01000008">
    <property type="protein sequence ID" value="ROR97868.1"/>
    <property type="molecule type" value="Genomic_DNA"/>
</dbReference>
<name>A0A3N2DDX9_9GAMM</name>
<dbReference type="AlphaFoldDB" id="A0A3N2DDX9"/>
<keyword evidence="2" id="KW-1185">Reference proteome</keyword>
<sequence>MNYYPLPSSHNKTKHGDSFFIAASPSLQSYACWWRYIQAGI</sequence>
<gene>
    <name evidence="1" type="ORF">EDC56_3535</name>
</gene>
<comment type="caution">
    <text evidence="1">The sequence shown here is derived from an EMBL/GenBank/DDBJ whole genome shotgun (WGS) entry which is preliminary data.</text>
</comment>
<evidence type="ECO:0000313" key="1">
    <source>
        <dbReference type="EMBL" id="ROR97868.1"/>
    </source>
</evidence>
<evidence type="ECO:0000313" key="2">
    <source>
        <dbReference type="Proteomes" id="UP000275394"/>
    </source>
</evidence>
<protein>
    <submittedName>
        <fullName evidence="1">Uncharacterized protein</fullName>
    </submittedName>
</protein>
<accession>A0A3N2DDX9</accession>
<proteinExistence type="predicted"/>